<dbReference type="AlphaFoldDB" id="A0A2P6QC59"/>
<proteinExistence type="predicted"/>
<keyword evidence="1" id="KW-0689">Ribosomal protein</keyword>
<dbReference type="PANTHER" id="PTHR11524">
    <property type="entry name" value="60S RIBOSOMAL PROTEIN L7"/>
    <property type="match status" value="1"/>
</dbReference>
<sequence length="81" mass="9363">MGLGKEDNELVRLKLEARLKGGFYVEPDSMLLFIIRIRGHPNLKSVKELIYKRGYGKLNKPRIALTTAVNLLARWQMDCFD</sequence>
<gene>
    <name evidence="1" type="ORF">RchiOBHm_Chr5g0039031</name>
</gene>
<dbReference type="STRING" id="74649.A0A2P6QC59"/>
<dbReference type="Gramene" id="PRQ31761">
    <property type="protein sequence ID" value="PRQ31761"/>
    <property type="gene ID" value="RchiOBHm_Chr5g0039031"/>
</dbReference>
<organism evidence="1 2">
    <name type="scientific">Rosa chinensis</name>
    <name type="common">China rose</name>
    <dbReference type="NCBI Taxonomy" id="74649"/>
    <lineage>
        <taxon>Eukaryota</taxon>
        <taxon>Viridiplantae</taxon>
        <taxon>Streptophyta</taxon>
        <taxon>Embryophyta</taxon>
        <taxon>Tracheophyta</taxon>
        <taxon>Spermatophyta</taxon>
        <taxon>Magnoliopsida</taxon>
        <taxon>eudicotyledons</taxon>
        <taxon>Gunneridae</taxon>
        <taxon>Pentapetalae</taxon>
        <taxon>rosids</taxon>
        <taxon>fabids</taxon>
        <taxon>Rosales</taxon>
        <taxon>Rosaceae</taxon>
        <taxon>Rosoideae</taxon>
        <taxon>Rosoideae incertae sedis</taxon>
        <taxon>Rosa</taxon>
    </lineage>
</organism>
<dbReference type="EMBL" id="PDCK01000043">
    <property type="protein sequence ID" value="PRQ31761.1"/>
    <property type="molecule type" value="Genomic_DNA"/>
</dbReference>
<keyword evidence="1" id="KW-0687">Ribonucleoprotein</keyword>
<accession>A0A2P6QC59</accession>
<dbReference type="InterPro" id="IPR039699">
    <property type="entry name" value="Ribosomal_uL30"/>
</dbReference>
<dbReference type="GO" id="GO:0003735">
    <property type="term" value="F:structural constituent of ribosome"/>
    <property type="evidence" value="ECO:0007669"/>
    <property type="project" value="TreeGrafter"/>
</dbReference>
<dbReference type="SUPFAM" id="SSF55129">
    <property type="entry name" value="Ribosomal protein L30p/L7e"/>
    <property type="match status" value="1"/>
</dbReference>
<protein>
    <submittedName>
        <fullName evidence="1">Putative ribosomal protein L30, ferredoxin</fullName>
    </submittedName>
</protein>
<dbReference type="InterPro" id="IPR036919">
    <property type="entry name" value="Ribo_uL30_ferredoxin-like_sf"/>
</dbReference>
<dbReference type="GO" id="GO:0003723">
    <property type="term" value="F:RNA binding"/>
    <property type="evidence" value="ECO:0007669"/>
    <property type="project" value="TreeGrafter"/>
</dbReference>
<dbReference type="PANTHER" id="PTHR11524:SF16">
    <property type="entry name" value="LARGE RIBOSOMAL SUBUNIT PROTEIN UL30"/>
    <property type="match status" value="1"/>
</dbReference>
<comment type="caution">
    <text evidence="1">The sequence shown here is derived from an EMBL/GenBank/DDBJ whole genome shotgun (WGS) entry which is preliminary data.</text>
</comment>
<evidence type="ECO:0000313" key="1">
    <source>
        <dbReference type="EMBL" id="PRQ31761.1"/>
    </source>
</evidence>
<dbReference type="Proteomes" id="UP000238479">
    <property type="component" value="Chromosome 5"/>
</dbReference>
<dbReference type="GO" id="GO:0000463">
    <property type="term" value="P:maturation of LSU-rRNA from tricistronic rRNA transcript (SSU-rRNA, 5.8S rRNA, LSU-rRNA)"/>
    <property type="evidence" value="ECO:0007669"/>
    <property type="project" value="TreeGrafter"/>
</dbReference>
<reference evidence="1 2" key="1">
    <citation type="journal article" date="2018" name="Nat. Genet.">
        <title>The Rosa genome provides new insights in the design of modern roses.</title>
        <authorList>
            <person name="Bendahmane M."/>
        </authorList>
    </citation>
    <scope>NUCLEOTIDE SEQUENCE [LARGE SCALE GENOMIC DNA]</scope>
    <source>
        <strain evidence="2">cv. Old Blush</strain>
    </source>
</reference>
<keyword evidence="2" id="KW-1185">Reference proteome</keyword>
<evidence type="ECO:0000313" key="2">
    <source>
        <dbReference type="Proteomes" id="UP000238479"/>
    </source>
</evidence>
<dbReference type="GO" id="GO:0022625">
    <property type="term" value="C:cytosolic large ribosomal subunit"/>
    <property type="evidence" value="ECO:0007669"/>
    <property type="project" value="TreeGrafter"/>
</dbReference>
<name>A0A2P6QC59_ROSCH</name>